<keyword evidence="2" id="KW-0378">Hydrolase</keyword>
<reference evidence="2" key="1">
    <citation type="submission" date="2019-10" db="EMBL/GenBank/DDBJ databases">
        <title>Nonomuraea sp. nov., isolated from Phyllanthus amarus.</title>
        <authorList>
            <person name="Klykleung N."/>
            <person name="Tanasupawat S."/>
        </authorList>
    </citation>
    <scope>NUCLEOTIDE SEQUENCE [LARGE SCALE GENOMIC DNA]</scope>
    <source>
        <strain evidence="2">3MP-10</strain>
    </source>
</reference>
<dbReference type="Gene3D" id="3.40.50.1820">
    <property type="entry name" value="alpha/beta hydrolase"/>
    <property type="match status" value="1"/>
</dbReference>
<evidence type="ECO:0000313" key="3">
    <source>
        <dbReference type="Proteomes" id="UP000314251"/>
    </source>
</evidence>
<dbReference type="AlphaFoldDB" id="A0A5N6A116"/>
<organism evidence="2 3">
    <name type="scientific">Streptomyces mimosae</name>
    <dbReference type="NCBI Taxonomy" id="2586635"/>
    <lineage>
        <taxon>Bacteria</taxon>
        <taxon>Bacillati</taxon>
        <taxon>Actinomycetota</taxon>
        <taxon>Actinomycetes</taxon>
        <taxon>Kitasatosporales</taxon>
        <taxon>Streptomycetaceae</taxon>
        <taxon>Streptomyces</taxon>
    </lineage>
</organism>
<evidence type="ECO:0000313" key="2">
    <source>
        <dbReference type="EMBL" id="KAB8161902.1"/>
    </source>
</evidence>
<accession>A0A5N6A116</accession>
<name>A0A5N6A116_9ACTN</name>
<dbReference type="GO" id="GO:0016787">
    <property type="term" value="F:hydrolase activity"/>
    <property type="evidence" value="ECO:0007669"/>
    <property type="project" value="UniProtKB-KW"/>
</dbReference>
<dbReference type="InterPro" id="IPR000073">
    <property type="entry name" value="AB_hydrolase_1"/>
</dbReference>
<dbReference type="PANTHER" id="PTHR43798:SF33">
    <property type="entry name" value="HYDROLASE, PUTATIVE (AFU_ORTHOLOGUE AFUA_2G14860)-RELATED"/>
    <property type="match status" value="1"/>
</dbReference>
<sequence>MIVIVFYDWDGTDGGNDRQGRRLEGGRMRVVDTGPVGRGGWSLLLVHGWGSDADDWAPLVPELAGWARVIAPDLPGHGPSAARAGGDGGPHSPHGVADLLAALLRDRGTGPVVAIGHSLGGQVVSALAIAHPELVGAVAVLAPAYGGAPEDRDRIVAEQRALRRRGSAWAVDFVAGAFGPLAPEDLRERHRRLMARMSPEVLARYRDALYLAPDAFGLRPASDAYLRRRRCPVLAVHTDPAAAAWERGLLSHPASRVHLWEECGHYPHEERPADLARLLALWCADRRTAAAVRRPTGPPPNGSRPPGS</sequence>
<dbReference type="Pfam" id="PF12697">
    <property type="entry name" value="Abhydrolase_6"/>
    <property type="match status" value="1"/>
</dbReference>
<evidence type="ECO:0000259" key="1">
    <source>
        <dbReference type="Pfam" id="PF12697"/>
    </source>
</evidence>
<dbReference type="EMBL" id="VDLY02000016">
    <property type="protein sequence ID" value="KAB8161902.1"/>
    <property type="molecule type" value="Genomic_DNA"/>
</dbReference>
<dbReference type="Proteomes" id="UP000314251">
    <property type="component" value="Unassembled WGS sequence"/>
</dbReference>
<proteinExistence type="predicted"/>
<feature type="domain" description="AB hydrolase-1" evidence="1">
    <location>
        <begin position="43"/>
        <end position="277"/>
    </location>
</feature>
<dbReference type="GO" id="GO:0016020">
    <property type="term" value="C:membrane"/>
    <property type="evidence" value="ECO:0007669"/>
    <property type="project" value="TreeGrafter"/>
</dbReference>
<keyword evidence="3" id="KW-1185">Reference proteome</keyword>
<dbReference type="PANTHER" id="PTHR43798">
    <property type="entry name" value="MONOACYLGLYCEROL LIPASE"/>
    <property type="match status" value="1"/>
</dbReference>
<dbReference type="PRINTS" id="PR00111">
    <property type="entry name" value="ABHYDROLASE"/>
</dbReference>
<gene>
    <name evidence="2" type="ORF">FH607_022735</name>
</gene>
<dbReference type="InterPro" id="IPR050266">
    <property type="entry name" value="AB_hydrolase_sf"/>
</dbReference>
<dbReference type="SUPFAM" id="SSF53474">
    <property type="entry name" value="alpha/beta-Hydrolases"/>
    <property type="match status" value="1"/>
</dbReference>
<dbReference type="OrthoDB" id="9785847at2"/>
<protein>
    <submittedName>
        <fullName evidence="2">Alpha/beta fold hydrolase</fullName>
    </submittedName>
</protein>
<dbReference type="InterPro" id="IPR029058">
    <property type="entry name" value="AB_hydrolase_fold"/>
</dbReference>
<comment type="caution">
    <text evidence="2">The sequence shown here is derived from an EMBL/GenBank/DDBJ whole genome shotgun (WGS) entry which is preliminary data.</text>
</comment>